<dbReference type="InterPro" id="IPR004868">
    <property type="entry name" value="DNA-dir_DNA_pol_B_mt/vir"/>
</dbReference>
<comment type="catalytic activity">
    <reaction evidence="8">
        <text>DNA(n) + a 2'-deoxyribonucleoside 5'-triphosphate = DNA(n+1) + diphosphate</text>
        <dbReference type="Rhea" id="RHEA:22508"/>
        <dbReference type="Rhea" id="RHEA-COMP:17339"/>
        <dbReference type="Rhea" id="RHEA-COMP:17340"/>
        <dbReference type="ChEBI" id="CHEBI:33019"/>
        <dbReference type="ChEBI" id="CHEBI:61560"/>
        <dbReference type="ChEBI" id="CHEBI:173112"/>
        <dbReference type="EC" id="2.7.7.7"/>
    </reaction>
</comment>
<dbReference type="Gene3D" id="3.90.1600.10">
    <property type="entry name" value="Palm domain of DNA polymerase"/>
    <property type="match status" value="1"/>
</dbReference>
<dbReference type="KEGG" id="ccin:107267669"/>
<feature type="domain" description="DNA-directed DNA polymerase family B mitochondria/virus" evidence="9">
    <location>
        <begin position="60"/>
        <end position="239"/>
    </location>
</feature>
<dbReference type="GO" id="GO:0000166">
    <property type="term" value="F:nucleotide binding"/>
    <property type="evidence" value="ECO:0007669"/>
    <property type="project" value="InterPro"/>
</dbReference>
<name>A0AAJ7RI35_CEPCN</name>
<gene>
    <name evidence="11" type="primary">LOC107267669</name>
</gene>
<accession>A0AAJ7RI35</accession>
<sequence length="526" mass="59846">MDARFDRTQDTNDKIRYLGYELTEIWKCEFDCWINDPELADLYRSLNENPLVSQAPLEPRDAFFGGRTGNTVSFYEVEGSERIHYVDVCSLSPFISKTGKFPVGHPTVYVGDDCRELTGDRHNIDNVEGLIKCVVLPPRDLYHPVLPVRMHGELLFALCRSCAEATLQGSCPHENPADRVFEGTWVVDEVKRAVRKGYEITLIHEIWQYEITQYDPATRTGGHFADYINTFLKIKQEASGWPRECGDDDEAKKLYIEEYDRVEGIRLDPGNVKSNPGLRSVAKLCLNSFWGKFGQRENLPKTEIVTTRQKLVSLLTCPEVEITGILPVDDEMLYVSTRNTSDSLIPTAYTNVVIAGYTTTQARLKLYDYLEALDRRVLYYDTDSCIYVSGGRHVDNTYEPPLGSLLGDLKDELESYGAGSYITSFVSGGPKFYAYRVRKQDGSYAEVCKVKGITINHATSLVINYNWIRSYVTGETDEPVALRYDAIRRTPFHDVVTRVEAKTCKPTELQKRRRDGRFGSLPYGFM</sequence>
<evidence type="ECO:0000256" key="2">
    <source>
        <dbReference type="ARBA" id="ARBA00012417"/>
    </source>
</evidence>
<dbReference type="PANTHER" id="PTHR33568:SF3">
    <property type="entry name" value="DNA-DIRECTED DNA POLYMERASE"/>
    <property type="match status" value="1"/>
</dbReference>
<proteinExistence type="inferred from homology"/>
<dbReference type="GO" id="GO:0006260">
    <property type="term" value="P:DNA replication"/>
    <property type="evidence" value="ECO:0007669"/>
    <property type="project" value="UniProtKB-KW"/>
</dbReference>
<keyword evidence="4" id="KW-0548">Nucleotidyltransferase</keyword>
<dbReference type="AlphaFoldDB" id="A0AAJ7RI35"/>
<dbReference type="PANTHER" id="PTHR33568">
    <property type="entry name" value="DNA POLYMERASE"/>
    <property type="match status" value="1"/>
</dbReference>
<keyword evidence="7" id="KW-0238">DNA-binding</keyword>
<keyword evidence="10" id="KW-1185">Reference proteome</keyword>
<evidence type="ECO:0000256" key="7">
    <source>
        <dbReference type="ARBA" id="ARBA00023125"/>
    </source>
</evidence>
<dbReference type="EC" id="2.7.7.7" evidence="2"/>
<dbReference type="SUPFAM" id="SSF56672">
    <property type="entry name" value="DNA/RNA polymerases"/>
    <property type="match status" value="1"/>
</dbReference>
<keyword evidence="6" id="KW-0239">DNA-directed DNA polymerase</keyword>
<evidence type="ECO:0000259" key="9">
    <source>
        <dbReference type="Pfam" id="PF03175"/>
    </source>
</evidence>
<evidence type="ECO:0000256" key="8">
    <source>
        <dbReference type="ARBA" id="ARBA00049244"/>
    </source>
</evidence>
<dbReference type="RefSeq" id="XP_024940771.1">
    <property type="nucleotide sequence ID" value="XM_025085003.1"/>
</dbReference>
<dbReference type="InterPro" id="IPR023211">
    <property type="entry name" value="DNA_pol_palm_dom_sf"/>
</dbReference>
<dbReference type="GO" id="GO:0003677">
    <property type="term" value="F:DNA binding"/>
    <property type="evidence" value="ECO:0007669"/>
    <property type="project" value="UniProtKB-KW"/>
</dbReference>
<organism evidence="10 11">
    <name type="scientific">Cephus cinctus</name>
    <name type="common">Wheat stem sawfly</name>
    <dbReference type="NCBI Taxonomy" id="211228"/>
    <lineage>
        <taxon>Eukaryota</taxon>
        <taxon>Metazoa</taxon>
        <taxon>Ecdysozoa</taxon>
        <taxon>Arthropoda</taxon>
        <taxon>Hexapoda</taxon>
        <taxon>Insecta</taxon>
        <taxon>Pterygota</taxon>
        <taxon>Neoptera</taxon>
        <taxon>Endopterygota</taxon>
        <taxon>Hymenoptera</taxon>
        <taxon>Cephoidea</taxon>
        <taxon>Cephidae</taxon>
        <taxon>Cephus</taxon>
    </lineage>
</organism>
<evidence type="ECO:0000313" key="11">
    <source>
        <dbReference type="RefSeq" id="XP_024940771.1"/>
    </source>
</evidence>
<evidence type="ECO:0000256" key="6">
    <source>
        <dbReference type="ARBA" id="ARBA00022932"/>
    </source>
</evidence>
<dbReference type="Proteomes" id="UP000694920">
    <property type="component" value="Unplaced"/>
</dbReference>
<dbReference type="GO" id="GO:0003887">
    <property type="term" value="F:DNA-directed DNA polymerase activity"/>
    <property type="evidence" value="ECO:0007669"/>
    <property type="project" value="UniProtKB-KW"/>
</dbReference>
<evidence type="ECO:0000256" key="5">
    <source>
        <dbReference type="ARBA" id="ARBA00022705"/>
    </source>
</evidence>
<dbReference type="InterPro" id="IPR043502">
    <property type="entry name" value="DNA/RNA_pol_sf"/>
</dbReference>
<dbReference type="GeneID" id="107267669"/>
<keyword evidence="3" id="KW-0808">Transferase</keyword>
<evidence type="ECO:0000313" key="10">
    <source>
        <dbReference type="Proteomes" id="UP000694920"/>
    </source>
</evidence>
<evidence type="ECO:0000256" key="4">
    <source>
        <dbReference type="ARBA" id="ARBA00022695"/>
    </source>
</evidence>
<reference evidence="11" key="1">
    <citation type="submission" date="2025-08" db="UniProtKB">
        <authorList>
            <consortium name="RefSeq"/>
        </authorList>
    </citation>
    <scope>IDENTIFICATION</scope>
</reference>
<protein>
    <recommendedName>
        <fullName evidence="2">DNA-directed DNA polymerase</fullName>
        <ecNumber evidence="2">2.7.7.7</ecNumber>
    </recommendedName>
</protein>
<comment type="similarity">
    <text evidence="1">Belongs to the DNA polymerase type-B family.</text>
</comment>
<keyword evidence="5" id="KW-0235">DNA replication</keyword>
<evidence type="ECO:0000256" key="1">
    <source>
        <dbReference type="ARBA" id="ARBA00005755"/>
    </source>
</evidence>
<dbReference type="Pfam" id="PF03175">
    <property type="entry name" value="DNA_pol_B_2"/>
    <property type="match status" value="1"/>
</dbReference>
<dbReference type="Gene3D" id="1.10.287.690">
    <property type="entry name" value="Helix hairpin bin"/>
    <property type="match status" value="1"/>
</dbReference>
<evidence type="ECO:0000256" key="3">
    <source>
        <dbReference type="ARBA" id="ARBA00022679"/>
    </source>
</evidence>